<name>A0AAN6G619_9PEZI</name>
<feature type="compositionally biased region" description="Polar residues" evidence="12">
    <location>
        <begin position="499"/>
        <end position="508"/>
    </location>
</feature>
<evidence type="ECO:0000256" key="11">
    <source>
        <dbReference type="PROSITE-ProRule" id="PRU00042"/>
    </source>
</evidence>
<dbReference type="GO" id="GO:0008270">
    <property type="term" value="F:zinc ion binding"/>
    <property type="evidence" value="ECO:0007669"/>
    <property type="project" value="UniProtKB-KW"/>
</dbReference>
<feature type="compositionally biased region" description="Low complexity" evidence="12">
    <location>
        <begin position="1"/>
        <end position="16"/>
    </location>
</feature>
<dbReference type="GO" id="GO:0005634">
    <property type="term" value="C:nucleus"/>
    <property type="evidence" value="ECO:0007669"/>
    <property type="project" value="UniProtKB-SubCell"/>
</dbReference>
<keyword evidence="8" id="KW-0805">Transcription regulation</keyword>
<evidence type="ECO:0000256" key="10">
    <source>
        <dbReference type="ARBA" id="ARBA00023242"/>
    </source>
</evidence>
<accession>A0AAN6G619</accession>
<feature type="domain" description="C2H2-type" evidence="13">
    <location>
        <begin position="572"/>
        <end position="599"/>
    </location>
</feature>
<evidence type="ECO:0000256" key="1">
    <source>
        <dbReference type="ARBA" id="ARBA00004123"/>
    </source>
</evidence>
<keyword evidence="10" id="KW-0539">Nucleus</keyword>
<feature type="compositionally biased region" description="Polar residues" evidence="12">
    <location>
        <begin position="135"/>
        <end position="154"/>
    </location>
</feature>
<comment type="caution">
    <text evidence="14">The sequence shown here is derived from an EMBL/GenBank/DDBJ whole genome shotgun (WGS) entry which is preliminary data.</text>
</comment>
<evidence type="ECO:0000256" key="4">
    <source>
        <dbReference type="ARBA" id="ARBA00022723"/>
    </source>
</evidence>
<evidence type="ECO:0000256" key="9">
    <source>
        <dbReference type="ARBA" id="ARBA00023163"/>
    </source>
</evidence>
<feature type="domain" description="C2H2-type" evidence="13">
    <location>
        <begin position="600"/>
        <end position="627"/>
    </location>
</feature>
<dbReference type="InterPro" id="IPR036236">
    <property type="entry name" value="Znf_C2H2_sf"/>
</dbReference>
<keyword evidence="14" id="KW-0238">DNA-binding</keyword>
<evidence type="ECO:0000313" key="15">
    <source>
        <dbReference type="Proteomes" id="UP001168146"/>
    </source>
</evidence>
<dbReference type="Pfam" id="PF00096">
    <property type="entry name" value="zf-C2H2"/>
    <property type="match status" value="2"/>
</dbReference>
<feature type="compositionally biased region" description="Polar residues" evidence="12">
    <location>
        <begin position="196"/>
        <end position="210"/>
    </location>
</feature>
<keyword evidence="5" id="KW-0677">Repeat</keyword>
<evidence type="ECO:0000256" key="2">
    <source>
        <dbReference type="ARBA" id="ARBA00004496"/>
    </source>
</evidence>
<dbReference type="SUPFAM" id="SSF57667">
    <property type="entry name" value="beta-beta-alpha zinc fingers"/>
    <property type="match status" value="1"/>
</dbReference>
<feature type="region of interest" description="Disordered" evidence="12">
    <location>
        <begin position="196"/>
        <end position="252"/>
    </location>
</feature>
<dbReference type="InterPro" id="IPR013087">
    <property type="entry name" value="Znf_C2H2_type"/>
</dbReference>
<organism evidence="14 15">
    <name type="scientific">Friedmanniomyces endolithicus</name>
    <dbReference type="NCBI Taxonomy" id="329885"/>
    <lineage>
        <taxon>Eukaryota</taxon>
        <taxon>Fungi</taxon>
        <taxon>Dikarya</taxon>
        <taxon>Ascomycota</taxon>
        <taxon>Pezizomycotina</taxon>
        <taxon>Dothideomycetes</taxon>
        <taxon>Dothideomycetidae</taxon>
        <taxon>Mycosphaerellales</taxon>
        <taxon>Teratosphaeriaceae</taxon>
        <taxon>Friedmanniomyces</taxon>
    </lineage>
</organism>
<keyword evidence="3" id="KW-0963">Cytoplasm</keyword>
<feature type="region of interest" description="Disordered" evidence="12">
    <location>
        <begin position="135"/>
        <end position="171"/>
    </location>
</feature>
<protein>
    <submittedName>
        <fullName evidence="14">DNA-binding transcription factor</fullName>
    </submittedName>
</protein>
<dbReference type="Proteomes" id="UP001168146">
    <property type="component" value="Unassembled WGS sequence"/>
</dbReference>
<keyword evidence="4" id="KW-0479">Metal-binding</keyword>
<evidence type="ECO:0000256" key="3">
    <source>
        <dbReference type="ARBA" id="ARBA00022490"/>
    </source>
</evidence>
<keyword evidence="6 11" id="KW-0863">Zinc-finger</keyword>
<dbReference type="GO" id="GO:0005737">
    <property type="term" value="C:cytoplasm"/>
    <property type="evidence" value="ECO:0007669"/>
    <property type="project" value="UniProtKB-SubCell"/>
</dbReference>
<dbReference type="GO" id="GO:0000785">
    <property type="term" value="C:chromatin"/>
    <property type="evidence" value="ECO:0007669"/>
    <property type="project" value="TreeGrafter"/>
</dbReference>
<gene>
    <name evidence="14" type="primary">CRZ1_1</name>
    <name evidence="14" type="ORF">LTR82_000326</name>
</gene>
<dbReference type="GO" id="GO:0000981">
    <property type="term" value="F:DNA-binding transcription factor activity, RNA polymerase II-specific"/>
    <property type="evidence" value="ECO:0007669"/>
    <property type="project" value="InterPro"/>
</dbReference>
<dbReference type="SMART" id="SM00355">
    <property type="entry name" value="ZnF_C2H2"/>
    <property type="match status" value="2"/>
</dbReference>
<evidence type="ECO:0000256" key="12">
    <source>
        <dbReference type="SAM" id="MobiDB-lite"/>
    </source>
</evidence>
<proteinExistence type="predicted"/>
<dbReference type="FunFam" id="3.30.160.60:FF:000181">
    <property type="entry name" value="C2H2 type zinc finger protein"/>
    <property type="match status" value="1"/>
</dbReference>
<evidence type="ECO:0000313" key="14">
    <source>
        <dbReference type="EMBL" id="KAK0328396.1"/>
    </source>
</evidence>
<dbReference type="Gene3D" id="3.30.160.60">
    <property type="entry name" value="Classic Zinc Finger"/>
    <property type="match status" value="3"/>
</dbReference>
<feature type="region of interest" description="Disordered" evidence="12">
    <location>
        <begin position="378"/>
        <end position="564"/>
    </location>
</feature>
<feature type="region of interest" description="Disordered" evidence="12">
    <location>
        <begin position="738"/>
        <end position="768"/>
    </location>
</feature>
<dbReference type="PROSITE" id="PS50157">
    <property type="entry name" value="ZINC_FINGER_C2H2_2"/>
    <property type="match status" value="2"/>
</dbReference>
<feature type="compositionally biased region" description="Polar residues" evidence="12">
    <location>
        <begin position="18"/>
        <end position="29"/>
    </location>
</feature>
<reference evidence="14" key="1">
    <citation type="submission" date="2021-12" db="EMBL/GenBank/DDBJ databases">
        <title>Black yeast isolated from Biological Soil Crust.</title>
        <authorList>
            <person name="Kurbessoian T."/>
        </authorList>
    </citation>
    <scope>NUCLEOTIDE SEQUENCE</scope>
    <source>
        <strain evidence="14">CCFEE 5208</strain>
    </source>
</reference>
<dbReference type="AlphaFoldDB" id="A0AAN6G619"/>
<feature type="compositionally biased region" description="Low complexity" evidence="12">
    <location>
        <begin position="482"/>
        <end position="496"/>
    </location>
</feature>
<sequence length="832" mass="89611">MASLPRAGSRSSSASRHQPPTSSYTSTGAENDLVGNHFDTMDAQAATAASASTSGAYGAPSFTQDYTHPKWALDPTYSHFAQQEQHHLPQPPMVPSQTEHLTHDTYLQSYGRTSQDFGRTGPGSNHISADELIQNTTPPNIESSTAFPSFQFNPDSFDLPESDFDSGASLDPSLLSGLDPTSDDLLAAHQSLNNHASSHDQMAAMMQSQAPTPPHLMPEMARRQSNSPSPHATPGFPQTGFNGMNRPRNLSESLDPASAMFPPSQGEWSHMGAYRTHRRTPSDNISDISSHSNQASPYLGTLDSFDTLPHSSPMLDPTQDPAFNGDLLQGFSLSENRTAQQSYMGPGHSPNHSPRLIPQHQQALPPFTADNNYGLLSNTNGGYLHQPQNDLDMYPGQGHEAFPSLNHTSPGDIGAADQMSPPEFKIDYAPPSRPEEDAKPTNIEATLSPPLRTQSRNRMRAKSDPYAVSRPSTPGLSGRGRSPSLQPQQSDPSELLAPTDNQPLSRSPSPVRGRNGSLGAQRARSSSNASDHRDYLIELATERTPSASGGGGGSGSGSGADKTRLQKHPANFQCTLCPKRFTRAYNLRSHLRTHTDERPFVCTVCGKAFARQHDRKRHEGLHSGEKKFVCRGNLQSGAHWGCGRRFARADALGRHFRSEAGRVCIKPLLDEEAAERQRAWMEEQQQAQVAAGLVAPQQQQPLMLQQPQMDLLGNFLPAALLQQYPALAGIDWNAMPQGPPPDEEVYSGRSSFDASSGGEYGDEMSGDEVGFYPDPAEMGGDGGGDGMNHSMSAMNGMGGLGMGGHHGQAGAQGYSGVYGNQAGDYLGDFEGR</sequence>
<dbReference type="FunFam" id="3.30.160.60:FF:000239">
    <property type="entry name" value="C2H2 type zinc finger protein"/>
    <property type="match status" value="1"/>
</dbReference>
<feature type="region of interest" description="Disordered" evidence="12">
    <location>
        <begin position="1"/>
        <end position="65"/>
    </location>
</feature>
<keyword evidence="7" id="KW-0862">Zinc</keyword>
<dbReference type="EMBL" id="JASUXU010000001">
    <property type="protein sequence ID" value="KAK0328396.1"/>
    <property type="molecule type" value="Genomic_DNA"/>
</dbReference>
<evidence type="ECO:0000256" key="8">
    <source>
        <dbReference type="ARBA" id="ARBA00023015"/>
    </source>
</evidence>
<dbReference type="PANTHER" id="PTHR40626:SF11">
    <property type="entry name" value="ZINC FINGER PROTEIN YPR022C"/>
    <property type="match status" value="1"/>
</dbReference>
<comment type="subcellular location">
    <subcellularLocation>
        <location evidence="2">Cytoplasm</location>
    </subcellularLocation>
    <subcellularLocation>
        <location evidence="1">Nucleus</location>
    </subcellularLocation>
</comment>
<evidence type="ECO:0000256" key="5">
    <source>
        <dbReference type="ARBA" id="ARBA00022737"/>
    </source>
</evidence>
<keyword evidence="9" id="KW-0804">Transcription</keyword>
<evidence type="ECO:0000256" key="7">
    <source>
        <dbReference type="ARBA" id="ARBA00022833"/>
    </source>
</evidence>
<feature type="compositionally biased region" description="Low complexity" evidence="12">
    <location>
        <begin position="43"/>
        <end position="61"/>
    </location>
</feature>
<dbReference type="FunFam" id="3.30.160.60:FF:000146">
    <property type="entry name" value="C2H2 type zinc finger protein"/>
    <property type="match status" value="1"/>
</dbReference>
<dbReference type="InterPro" id="IPR051059">
    <property type="entry name" value="VerF-like"/>
</dbReference>
<evidence type="ECO:0000256" key="6">
    <source>
        <dbReference type="ARBA" id="ARBA00022771"/>
    </source>
</evidence>
<feature type="compositionally biased region" description="Polar residues" evidence="12">
    <location>
        <begin position="378"/>
        <end position="389"/>
    </location>
</feature>
<evidence type="ECO:0000259" key="13">
    <source>
        <dbReference type="PROSITE" id="PS50157"/>
    </source>
</evidence>
<dbReference type="GO" id="GO:0000978">
    <property type="term" value="F:RNA polymerase II cis-regulatory region sequence-specific DNA binding"/>
    <property type="evidence" value="ECO:0007669"/>
    <property type="project" value="InterPro"/>
</dbReference>
<feature type="compositionally biased region" description="Gly residues" evidence="12">
    <location>
        <begin position="548"/>
        <end position="558"/>
    </location>
</feature>
<dbReference type="PANTHER" id="PTHR40626">
    <property type="entry name" value="MIP31509P"/>
    <property type="match status" value="1"/>
</dbReference>
<dbReference type="PROSITE" id="PS00028">
    <property type="entry name" value="ZINC_FINGER_C2H2_1"/>
    <property type="match status" value="2"/>
</dbReference>
<dbReference type="GO" id="GO:0045944">
    <property type="term" value="P:positive regulation of transcription by RNA polymerase II"/>
    <property type="evidence" value="ECO:0007669"/>
    <property type="project" value="UniProtKB-ARBA"/>
</dbReference>
<dbReference type="GO" id="GO:0071277">
    <property type="term" value="P:cellular response to calcium ion"/>
    <property type="evidence" value="ECO:0007669"/>
    <property type="project" value="UniProtKB-ARBA"/>
</dbReference>